<protein>
    <submittedName>
        <fullName evidence="3">Uncharacterized protein</fullName>
    </submittedName>
</protein>
<dbReference type="Proteomes" id="UP000271573">
    <property type="component" value="Chromosome"/>
</dbReference>
<evidence type="ECO:0000313" key="3">
    <source>
        <dbReference type="EMBL" id="BBH17289.1"/>
    </source>
</evidence>
<feature type="transmembrane region" description="Helical" evidence="2">
    <location>
        <begin position="12"/>
        <end position="32"/>
    </location>
</feature>
<keyword evidence="2" id="KW-0472">Membrane</keyword>
<reference evidence="3 4" key="1">
    <citation type="submission" date="2018-11" db="EMBL/GenBank/DDBJ databases">
        <title>Complete genome sequence of Nocardioides baekrokdamisoli strain KCTC 39748.</title>
        <authorList>
            <person name="Kang S.W."/>
            <person name="Lee K.C."/>
            <person name="Kim K.K."/>
            <person name="Kim J.S."/>
            <person name="Kim D.S."/>
            <person name="Ko S.H."/>
            <person name="Yang S.H."/>
            <person name="Shin Y.K."/>
            <person name="Lee J.S."/>
        </authorList>
    </citation>
    <scope>NUCLEOTIDE SEQUENCE [LARGE SCALE GENOMIC DNA]</scope>
    <source>
        <strain evidence="3 4">KCTC 39748</strain>
    </source>
</reference>
<keyword evidence="2" id="KW-1133">Transmembrane helix</keyword>
<name>A0A3G9J2R0_9ACTN</name>
<sequence>MQDRPIAAGVRALVLVAVIGGVVAAGAVAVAVKTSAIGRDRSAIDSGMTLSMPPFTSEPNQLQPVVLRSVPPTASATPTDEYTDSSTPTVSSQPLPSDQSGVFPINLQSGERNVTILLDLSGTYPQGEGAVLQVQQLVTGTWVDFAPPGQTGQFVVGGGLFSGSITPTGKGLEQFRVRNVSNGDVSNSVSVNVG</sequence>
<dbReference type="AlphaFoldDB" id="A0A3G9J2R0"/>
<keyword evidence="4" id="KW-1185">Reference proteome</keyword>
<organism evidence="3 4">
    <name type="scientific">Nocardioides baekrokdamisoli</name>
    <dbReference type="NCBI Taxonomy" id="1804624"/>
    <lineage>
        <taxon>Bacteria</taxon>
        <taxon>Bacillati</taxon>
        <taxon>Actinomycetota</taxon>
        <taxon>Actinomycetes</taxon>
        <taxon>Propionibacteriales</taxon>
        <taxon>Nocardioidaceae</taxon>
        <taxon>Nocardioides</taxon>
    </lineage>
</organism>
<feature type="region of interest" description="Disordered" evidence="1">
    <location>
        <begin position="71"/>
        <end position="97"/>
    </location>
</feature>
<feature type="compositionally biased region" description="Polar residues" evidence="1">
    <location>
        <begin position="72"/>
        <end position="97"/>
    </location>
</feature>
<evidence type="ECO:0000313" key="4">
    <source>
        <dbReference type="Proteomes" id="UP000271573"/>
    </source>
</evidence>
<keyword evidence="2" id="KW-0812">Transmembrane</keyword>
<gene>
    <name evidence="3" type="ORF">Back2_15760</name>
</gene>
<evidence type="ECO:0000256" key="2">
    <source>
        <dbReference type="SAM" id="Phobius"/>
    </source>
</evidence>
<evidence type="ECO:0000256" key="1">
    <source>
        <dbReference type="SAM" id="MobiDB-lite"/>
    </source>
</evidence>
<dbReference type="EMBL" id="AP019307">
    <property type="protein sequence ID" value="BBH17289.1"/>
    <property type="molecule type" value="Genomic_DNA"/>
</dbReference>
<dbReference type="KEGG" id="nbe:Back2_15760"/>
<proteinExistence type="predicted"/>
<accession>A0A3G9J2R0</accession>